<dbReference type="GO" id="GO:0004866">
    <property type="term" value="F:endopeptidase inhibitor activity"/>
    <property type="evidence" value="ECO:0007669"/>
    <property type="project" value="InterPro"/>
</dbReference>
<dbReference type="InterPro" id="IPR050473">
    <property type="entry name" value="A2M/Complement_sys"/>
</dbReference>
<protein>
    <submittedName>
        <fullName evidence="2">Alpha-2-macroglobulin-like protein</fullName>
    </submittedName>
</protein>
<name>A0AAV4CMI6_9GAST</name>
<dbReference type="PANTHER" id="PTHR11412:SF171">
    <property type="entry name" value="PREGNANCY ZONE PROTEIN-LIKE PROTEIN"/>
    <property type="match status" value="1"/>
</dbReference>
<dbReference type="Gene3D" id="2.60.40.10">
    <property type="entry name" value="Immunoglobulins"/>
    <property type="match status" value="1"/>
</dbReference>
<dbReference type="Gene3D" id="2.20.130.20">
    <property type="match status" value="1"/>
</dbReference>
<dbReference type="AlphaFoldDB" id="A0AAV4CMI6"/>
<dbReference type="PANTHER" id="PTHR11412">
    <property type="entry name" value="MACROGLOBULIN / COMPLEMENT"/>
    <property type="match status" value="1"/>
</dbReference>
<dbReference type="EMBL" id="BLXT01006687">
    <property type="protein sequence ID" value="GFO32852.1"/>
    <property type="molecule type" value="Genomic_DNA"/>
</dbReference>
<comment type="caution">
    <text evidence="2">The sequence shown here is derived from an EMBL/GenBank/DDBJ whole genome shotgun (WGS) entry which is preliminary data.</text>
</comment>
<evidence type="ECO:0000259" key="1">
    <source>
        <dbReference type="SMART" id="SM01360"/>
    </source>
</evidence>
<accession>A0AAV4CMI6</accession>
<dbReference type="InterPro" id="IPR014756">
    <property type="entry name" value="Ig_E-set"/>
</dbReference>
<dbReference type="Proteomes" id="UP000735302">
    <property type="component" value="Unassembled WGS sequence"/>
</dbReference>
<feature type="domain" description="Alpha-2-macroglobulin" evidence="1">
    <location>
        <begin position="10"/>
        <end position="95"/>
    </location>
</feature>
<dbReference type="InterPro" id="IPR013783">
    <property type="entry name" value="Ig-like_fold"/>
</dbReference>
<organism evidence="2 3">
    <name type="scientific">Plakobranchus ocellatus</name>
    <dbReference type="NCBI Taxonomy" id="259542"/>
    <lineage>
        <taxon>Eukaryota</taxon>
        <taxon>Metazoa</taxon>
        <taxon>Spiralia</taxon>
        <taxon>Lophotrochozoa</taxon>
        <taxon>Mollusca</taxon>
        <taxon>Gastropoda</taxon>
        <taxon>Heterobranchia</taxon>
        <taxon>Euthyneura</taxon>
        <taxon>Panpulmonata</taxon>
        <taxon>Sacoglossa</taxon>
        <taxon>Placobranchoidea</taxon>
        <taxon>Plakobranchidae</taxon>
        <taxon>Plakobranchus</taxon>
    </lineage>
</organism>
<dbReference type="SUPFAM" id="SSF81296">
    <property type="entry name" value="E set domains"/>
    <property type="match status" value="1"/>
</dbReference>
<sequence length="164" mass="18165">MILQHLNIAVLLSSPEGNIVLTQTVPETVTSWSAKALCISEKKGFGISEVTSLTTFKPISLSVHQVHAAVMGERLPVMVTVNNNLKKCIPVKTSVYHWVQRPVCLTFHIDTCLMLLALLRVSDLKEQPPLPFASPYQKRVNSVCSNHKDLSFTIELQAQFASPN</sequence>
<dbReference type="InterPro" id="IPR001599">
    <property type="entry name" value="Macroglobln_a2"/>
</dbReference>
<dbReference type="SMART" id="SM01360">
    <property type="entry name" value="A2M"/>
    <property type="match status" value="1"/>
</dbReference>
<gene>
    <name evidence="2" type="ORF">PoB_005935700</name>
</gene>
<dbReference type="Pfam" id="PF00207">
    <property type="entry name" value="A2M"/>
    <property type="match status" value="1"/>
</dbReference>
<evidence type="ECO:0000313" key="3">
    <source>
        <dbReference type="Proteomes" id="UP000735302"/>
    </source>
</evidence>
<proteinExistence type="predicted"/>
<evidence type="ECO:0000313" key="2">
    <source>
        <dbReference type="EMBL" id="GFO32852.1"/>
    </source>
</evidence>
<keyword evidence="3" id="KW-1185">Reference proteome</keyword>
<reference evidence="2 3" key="1">
    <citation type="journal article" date="2021" name="Elife">
        <title>Chloroplast acquisition without the gene transfer in kleptoplastic sea slugs, Plakobranchus ocellatus.</title>
        <authorList>
            <person name="Maeda T."/>
            <person name="Takahashi S."/>
            <person name="Yoshida T."/>
            <person name="Shimamura S."/>
            <person name="Takaki Y."/>
            <person name="Nagai Y."/>
            <person name="Toyoda A."/>
            <person name="Suzuki Y."/>
            <person name="Arimoto A."/>
            <person name="Ishii H."/>
            <person name="Satoh N."/>
            <person name="Nishiyama T."/>
            <person name="Hasebe M."/>
            <person name="Maruyama T."/>
            <person name="Minagawa J."/>
            <person name="Obokata J."/>
            <person name="Shigenobu S."/>
        </authorList>
    </citation>
    <scope>NUCLEOTIDE SEQUENCE [LARGE SCALE GENOMIC DNA]</scope>
</reference>